<accession>A0ABP0B2Z5</accession>
<feature type="region of interest" description="Disordered" evidence="1">
    <location>
        <begin position="1"/>
        <end position="28"/>
    </location>
</feature>
<feature type="region of interest" description="Disordered" evidence="1">
    <location>
        <begin position="264"/>
        <end position="306"/>
    </location>
</feature>
<evidence type="ECO:0000313" key="3">
    <source>
        <dbReference type="Proteomes" id="UP001642406"/>
    </source>
</evidence>
<evidence type="ECO:0000256" key="1">
    <source>
        <dbReference type="SAM" id="MobiDB-lite"/>
    </source>
</evidence>
<dbReference type="Proteomes" id="UP001642406">
    <property type="component" value="Unassembled WGS sequence"/>
</dbReference>
<feature type="compositionally biased region" description="Acidic residues" evidence="1">
    <location>
        <begin position="284"/>
        <end position="295"/>
    </location>
</feature>
<organism evidence="2 3">
    <name type="scientific">Sporothrix bragantina</name>
    <dbReference type="NCBI Taxonomy" id="671064"/>
    <lineage>
        <taxon>Eukaryota</taxon>
        <taxon>Fungi</taxon>
        <taxon>Dikarya</taxon>
        <taxon>Ascomycota</taxon>
        <taxon>Pezizomycotina</taxon>
        <taxon>Sordariomycetes</taxon>
        <taxon>Sordariomycetidae</taxon>
        <taxon>Ophiostomatales</taxon>
        <taxon>Ophiostomataceae</taxon>
        <taxon>Sporothrix</taxon>
    </lineage>
</organism>
<name>A0ABP0B2Z5_9PEZI</name>
<dbReference type="EMBL" id="CAWUHC010000010">
    <property type="protein sequence ID" value="CAK7213892.1"/>
    <property type="molecule type" value="Genomic_DNA"/>
</dbReference>
<feature type="compositionally biased region" description="Polar residues" evidence="1">
    <location>
        <begin position="41"/>
        <end position="57"/>
    </location>
</feature>
<sequence length="306" mass="32350">MQALPLARPRAQQQTQARAHTQAQAQARTLEELRGVGIVASATTAPHQPAVQSTADSSIARPSVIGSSIAGSLSANAPSTSSSQSQSQSSSQSEPQPMPIRKPLGPRHTYPWKSTNDLAQANPIQRPVSMEAAPKPAETPKVHPPESVISAATPAPTAHIQDTSANTASSSDPSLLPEVDIVIHNLHADSRGTSRAVRRLPVAVLLAHMMGIIARRGLLLHSVAATVHSITIVLEDGSIGRRKFGRNSGFSTFVGELVNLPKEVWPGSGGTGSGERNEHIRPEEEADKSDDEEGLLGEVHDLEEKT</sequence>
<feature type="compositionally biased region" description="Low complexity" evidence="1">
    <location>
        <begin position="7"/>
        <end position="28"/>
    </location>
</feature>
<evidence type="ECO:0000313" key="2">
    <source>
        <dbReference type="EMBL" id="CAK7213892.1"/>
    </source>
</evidence>
<feature type="compositionally biased region" description="Low complexity" evidence="1">
    <location>
        <begin position="79"/>
        <end position="93"/>
    </location>
</feature>
<keyword evidence="3" id="KW-1185">Reference proteome</keyword>
<comment type="caution">
    <text evidence="2">The sequence shown here is derived from an EMBL/GenBank/DDBJ whole genome shotgun (WGS) entry which is preliminary data.</text>
</comment>
<reference evidence="2 3" key="1">
    <citation type="submission" date="2024-01" db="EMBL/GenBank/DDBJ databases">
        <authorList>
            <person name="Allen C."/>
            <person name="Tagirdzhanova G."/>
        </authorList>
    </citation>
    <scope>NUCLEOTIDE SEQUENCE [LARGE SCALE GENOMIC DNA]</scope>
</reference>
<feature type="region of interest" description="Disordered" evidence="1">
    <location>
        <begin position="40"/>
        <end position="59"/>
    </location>
</feature>
<gene>
    <name evidence="2" type="ORF">SBRCBS47491_001960</name>
</gene>
<protein>
    <submittedName>
        <fullName evidence="2">Uncharacterized protein</fullName>
    </submittedName>
</protein>
<proteinExistence type="predicted"/>
<feature type="region of interest" description="Disordered" evidence="1">
    <location>
        <begin position="70"/>
        <end position="114"/>
    </location>
</feature>